<dbReference type="InterPro" id="IPR016032">
    <property type="entry name" value="Sig_transdc_resp-reg_C-effctor"/>
</dbReference>
<feature type="domain" description="Response regulatory" evidence="4">
    <location>
        <begin position="5"/>
        <end position="119"/>
    </location>
</feature>
<proteinExistence type="predicted"/>
<dbReference type="InterPro" id="IPR000792">
    <property type="entry name" value="Tscrpt_reg_LuxR_C"/>
</dbReference>
<protein>
    <submittedName>
        <fullName evidence="5">Nitrate/nitrite response regulator protein</fullName>
    </submittedName>
</protein>
<dbReference type="AlphaFoldDB" id="A0A1W1CIW4"/>
<dbReference type="CDD" id="cd17535">
    <property type="entry name" value="REC_NarL-like"/>
    <property type="match status" value="1"/>
</dbReference>
<accession>A0A1W1CIW4</accession>
<dbReference type="PANTHER" id="PTHR45566">
    <property type="entry name" value="HTH-TYPE TRANSCRIPTIONAL REGULATOR YHJB-RELATED"/>
    <property type="match status" value="1"/>
</dbReference>
<evidence type="ECO:0000256" key="1">
    <source>
        <dbReference type="ARBA" id="ARBA00022553"/>
    </source>
</evidence>
<dbReference type="InterPro" id="IPR051015">
    <property type="entry name" value="EvgA-like"/>
</dbReference>
<dbReference type="SMART" id="SM00421">
    <property type="entry name" value="HTH_LUXR"/>
    <property type="match status" value="1"/>
</dbReference>
<dbReference type="GO" id="GO:0000160">
    <property type="term" value="P:phosphorelay signal transduction system"/>
    <property type="evidence" value="ECO:0007669"/>
    <property type="project" value="InterPro"/>
</dbReference>
<dbReference type="Gene3D" id="3.40.50.2300">
    <property type="match status" value="1"/>
</dbReference>
<dbReference type="PRINTS" id="PR00038">
    <property type="entry name" value="HTHLUXR"/>
</dbReference>
<dbReference type="GO" id="GO:0003677">
    <property type="term" value="F:DNA binding"/>
    <property type="evidence" value="ECO:0007669"/>
    <property type="project" value="UniProtKB-KW"/>
</dbReference>
<dbReference type="SUPFAM" id="SSF52172">
    <property type="entry name" value="CheY-like"/>
    <property type="match status" value="1"/>
</dbReference>
<dbReference type="SUPFAM" id="SSF46894">
    <property type="entry name" value="C-terminal effector domain of the bipartite response regulators"/>
    <property type="match status" value="1"/>
</dbReference>
<feature type="domain" description="HTH luxR-type" evidence="3">
    <location>
        <begin position="145"/>
        <end position="210"/>
    </location>
</feature>
<dbReference type="InterPro" id="IPR011006">
    <property type="entry name" value="CheY-like_superfamily"/>
</dbReference>
<dbReference type="SMART" id="SM00448">
    <property type="entry name" value="REC"/>
    <property type="match status" value="1"/>
</dbReference>
<dbReference type="EMBL" id="FPHJ01000049">
    <property type="protein sequence ID" value="SFV65820.1"/>
    <property type="molecule type" value="Genomic_DNA"/>
</dbReference>
<dbReference type="CDD" id="cd06170">
    <property type="entry name" value="LuxR_C_like"/>
    <property type="match status" value="1"/>
</dbReference>
<organism evidence="5">
    <name type="scientific">hydrothermal vent metagenome</name>
    <dbReference type="NCBI Taxonomy" id="652676"/>
    <lineage>
        <taxon>unclassified sequences</taxon>
        <taxon>metagenomes</taxon>
        <taxon>ecological metagenomes</taxon>
    </lineage>
</organism>
<keyword evidence="2" id="KW-0238">DNA-binding</keyword>
<dbReference type="Pfam" id="PF00196">
    <property type="entry name" value="GerE"/>
    <property type="match status" value="1"/>
</dbReference>
<keyword evidence="1" id="KW-0597">Phosphoprotein</keyword>
<dbReference type="InterPro" id="IPR001789">
    <property type="entry name" value="Sig_transdc_resp-reg_receiver"/>
</dbReference>
<sequence>MKKINIFLIDDHALFKNGLSSLLKTHNIKTTISNSIVDSIEQLKKTKFDIVLLDLSMPEMHGIEALKLIKKNKIQTPIAILTTSTNEKDLVECLKHGAQAYLLKNMEPDKLVDAIKDILTGSIVIAQEMTHLLANVLKDELSSEPKHSLKSLTPKEKEVICLIAEGFSNKVIAKELNITDGTVKLHVKSILKKLNLHSRVEAAVMVSKNDFC</sequence>
<evidence type="ECO:0000259" key="3">
    <source>
        <dbReference type="PROSITE" id="PS50043"/>
    </source>
</evidence>
<evidence type="ECO:0000259" key="4">
    <source>
        <dbReference type="PROSITE" id="PS50110"/>
    </source>
</evidence>
<dbReference type="PROSITE" id="PS00622">
    <property type="entry name" value="HTH_LUXR_1"/>
    <property type="match status" value="1"/>
</dbReference>
<gene>
    <name evidence="5" type="ORF">MNB_SUP05-5-574</name>
</gene>
<dbReference type="PANTHER" id="PTHR45566:SF2">
    <property type="entry name" value="NARL SUBFAMILY"/>
    <property type="match status" value="1"/>
</dbReference>
<evidence type="ECO:0000313" key="5">
    <source>
        <dbReference type="EMBL" id="SFV65820.1"/>
    </source>
</evidence>
<name>A0A1W1CIW4_9ZZZZ</name>
<dbReference type="InterPro" id="IPR058245">
    <property type="entry name" value="NreC/VraR/RcsB-like_REC"/>
</dbReference>
<evidence type="ECO:0000256" key="2">
    <source>
        <dbReference type="ARBA" id="ARBA00023125"/>
    </source>
</evidence>
<reference evidence="5" key="1">
    <citation type="submission" date="2016-10" db="EMBL/GenBank/DDBJ databases">
        <authorList>
            <person name="de Groot N.N."/>
        </authorList>
    </citation>
    <scope>NUCLEOTIDE SEQUENCE</scope>
</reference>
<dbReference type="GO" id="GO:0006355">
    <property type="term" value="P:regulation of DNA-templated transcription"/>
    <property type="evidence" value="ECO:0007669"/>
    <property type="project" value="InterPro"/>
</dbReference>
<dbReference type="PROSITE" id="PS50110">
    <property type="entry name" value="RESPONSE_REGULATORY"/>
    <property type="match status" value="1"/>
</dbReference>
<dbReference type="PROSITE" id="PS50043">
    <property type="entry name" value="HTH_LUXR_2"/>
    <property type="match status" value="1"/>
</dbReference>
<dbReference type="Pfam" id="PF00072">
    <property type="entry name" value="Response_reg"/>
    <property type="match status" value="1"/>
</dbReference>